<dbReference type="GO" id="GO:0004527">
    <property type="term" value="F:exonuclease activity"/>
    <property type="evidence" value="ECO:0007669"/>
    <property type="project" value="UniProtKB-KW"/>
</dbReference>
<evidence type="ECO:0000313" key="9">
    <source>
        <dbReference type="EMBL" id="GAA4351528.1"/>
    </source>
</evidence>
<dbReference type="Pfam" id="PF02272">
    <property type="entry name" value="DHHA1"/>
    <property type="match status" value="1"/>
</dbReference>
<evidence type="ECO:0000259" key="6">
    <source>
        <dbReference type="Pfam" id="PF01368"/>
    </source>
</evidence>
<organism evidence="9 10">
    <name type="scientific">Hymenobacter saemangeumensis</name>
    <dbReference type="NCBI Taxonomy" id="1084522"/>
    <lineage>
        <taxon>Bacteria</taxon>
        <taxon>Pseudomonadati</taxon>
        <taxon>Bacteroidota</taxon>
        <taxon>Cytophagia</taxon>
        <taxon>Cytophagales</taxon>
        <taxon>Hymenobacteraceae</taxon>
        <taxon>Hymenobacter</taxon>
    </lineage>
</organism>
<evidence type="ECO:0000256" key="3">
    <source>
        <dbReference type="ARBA" id="ARBA00022722"/>
    </source>
</evidence>
<feature type="domain" description="RecJ OB" evidence="8">
    <location>
        <begin position="468"/>
        <end position="575"/>
    </location>
</feature>
<accession>A0ABP8I529</accession>
<dbReference type="NCBIfam" id="TIGR00644">
    <property type="entry name" value="recJ"/>
    <property type="match status" value="1"/>
</dbReference>
<dbReference type="InterPro" id="IPR038763">
    <property type="entry name" value="DHH_sf"/>
</dbReference>
<name>A0ABP8I529_9BACT</name>
<evidence type="ECO:0000256" key="5">
    <source>
        <dbReference type="ARBA" id="ARBA00022839"/>
    </source>
</evidence>
<dbReference type="RefSeq" id="WP_345234470.1">
    <property type="nucleotide sequence ID" value="NZ_BAABGZ010000013.1"/>
</dbReference>
<feature type="domain" description="DDH" evidence="6">
    <location>
        <begin position="84"/>
        <end position="235"/>
    </location>
</feature>
<dbReference type="EMBL" id="BAABGZ010000013">
    <property type="protein sequence ID" value="GAA4351528.1"/>
    <property type="molecule type" value="Genomic_DNA"/>
</dbReference>
<dbReference type="Gene3D" id="3.90.1640.30">
    <property type="match status" value="1"/>
</dbReference>
<evidence type="ECO:0000256" key="4">
    <source>
        <dbReference type="ARBA" id="ARBA00022801"/>
    </source>
</evidence>
<dbReference type="PANTHER" id="PTHR30255">
    <property type="entry name" value="SINGLE-STRANDED-DNA-SPECIFIC EXONUCLEASE RECJ"/>
    <property type="match status" value="1"/>
</dbReference>
<evidence type="ECO:0000256" key="2">
    <source>
        <dbReference type="ARBA" id="ARBA00019841"/>
    </source>
</evidence>
<comment type="similarity">
    <text evidence="1">Belongs to the RecJ family.</text>
</comment>
<evidence type="ECO:0000313" key="10">
    <source>
        <dbReference type="Proteomes" id="UP001501153"/>
    </source>
</evidence>
<dbReference type="PANTHER" id="PTHR30255:SF2">
    <property type="entry name" value="SINGLE-STRANDED-DNA-SPECIFIC EXONUCLEASE RECJ"/>
    <property type="match status" value="1"/>
</dbReference>
<dbReference type="InterPro" id="IPR051673">
    <property type="entry name" value="SSDNA_exonuclease_RecJ"/>
</dbReference>
<dbReference type="SUPFAM" id="SSF64182">
    <property type="entry name" value="DHH phosphoesterases"/>
    <property type="match status" value="1"/>
</dbReference>
<protein>
    <recommendedName>
        <fullName evidence="2">Single-stranded-DNA-specific exonuclease RecJ</fullName>
    </recommendedName>
</protein>
<dbReference type="InterPro" id="IPR003156">
    <property type="entry name" value="DHHA1_dom"/>
</dbReference>
<dbReference type="Gene3D" id="3.10.310.30">
    <property type="match status" value="1"/>
</dbReference>
<dbReference type="InterPro" id="IPR001667">
    <property type="entry name" value="DDH_dom"/>
</dbReference>
<feature type="domain" description="DHHA1" evidence="7">
    <location>
        <begin position="361"/>
        <end position="452"/>
    </location>
</feature>
<dbReference type="InterPro" id="IPR004610">
    <property type="entry name" value="RecJ"/>
</dbReference>
<dbReference type="Pfam" id="PF01368">
    <property type="entry name" value="DHH"/>
    <property type="match status" value="1"/>
</dbReference>
<keyword evidence="5 9" id="KW-0269">Exonuclease</keyword>
<keyword evidence="4" id="KW-0378">Hydrolase</keyword>
<evidence type="ECO:0000259" key="8">
    <source>
        <dbReference type="Pfam" id="PF17768"/>
    </source>
</evidence>
<proteinExistence type="inferred from homology"/>
<dbReference type="Pfam" id="PF17768">
    <property type="entry name" value="RecJ_OB"/>
    <property type="match status" value="1"/>
</dbReference>
<sequence length="578" mass="62826">MSLPAAKRWNLLPPADPSRVWALTEALPIGAEVAALLVQRGVDTPEAAAAFFHPDLRRLPNPLLMRDMDQAVARLARALHEGEKVLVLGDYDVDGITSVAMVMSYLEPLFGAERLRDYIPDRYTEGYGISPTAIDFAAANGFALIIALDCGVKAVEQVAYAASKNVDFIICDHHLPGEELPAAVAVLDPKRPDCPYPYKELSGCGVGFKLMQALGQHLGLDDAPLYDLLDLVTVSIAADIVPITGENRVLAAYGLRCFNEDGAHLRPGLAALRELATLREGPLGISSLIFGFAPRINAAGRMGDARRAVAMLLAPDQQEARYTAEVVDQMNQQRRGSDQQTTQEALDMIASSPTLREARATVLYKPDWHQGVLGIVASRCLDQYYRPTVILTQRDGKATGSARSVAGFDVHEALEACAPLLDQFGGHRAAAGLTLKVENVAAFQRRFEEVVADTLTSEHLVRPVDIALVLPLSRVTQEFFAELRRMEPFGPGNPNPVFASHRVVAVPGSARIVGQGHLKLRLASAEESGPAVDAIGFGLAEYLPRISEGQPFSVCYTVEINEYRGQRNVQLRVLDVKW</sequence>
<comment type="caution">
    <text evidence="9">The sequence shown here is derived from an EMBL/GenBank/DDBJ whole genome shotgun (WGS) entry which is preliminary data.</text>
</comment>
<keyword evidence="3" id="KW-0540">Nuclease</keyword>
<evidence type="ECO:0000256" key="1">
    <source>
        <dbReference type="ARBA" id="ARBA00005915"/>
    </source>
</evidence>
<reference evidence="10" key="1">
    <citation type="journal article" date="2019" name="Int. J. Syst. Evol. Microbiol.">
        <title>The Global Catalogue of Microorganisms (GCM) 10K type strain sequencing project: providing services to taxonomists for standard genome sequencing and annotation.</title>
        <authorList>
            <consortium name="The Broad Institute Genomics Platform"/>
            <consortium name="The Broad Institute Genome Sequencing Center for Infectious Disease"/>
            <person name="Wu L."/>
            <person name="Ma J."/>
        </authorList>
    </citation>
    <scope>NUCLEOTIDE SEQUENCE [LARGE SCALE GENOMIC DNA]</scope>
    <source>
        <strain evidence="10">JCM 17923</strain>
    </source>
</reference>
<gene>
    <name evidence="9" type="primary">recJ</name>
    <name evidence="9" type="ORF">GCM10023185_10250</name>
</gene>
<dbReference type="InterPro" id="IPR041122">
    <property type="entry name" value="RecJ_OB"/>
</dbReference>
<evidence type="ECO:0000259" key="7">
    <source>
        <dbReference type="Pfam" id="PF02272"/>
    </source>
</evidence>
<keyword evidence="10" id="KW-1185">Reference proteome</keyword>
<dbReference type="Proteomes" id="UP001501153">
    <property type="component" value="Unassembled WGS sequence"/>
</dbReference>